<dbReference type="Proteomes" id="UP001140096">
    <property type="component" value="Unassembled WGS sequence"/>
</dbReference>
<keyword evidence="2" id="KW-1185">Reference proteome</keyword>
<comment type="caution">
    <text evidence="1">The sequence shown here is derived from an EMBL/GenBank/DDBJ whole genome shotgun (WGS) entry which is preliminary data.</text>
</comment>
<name>A0ACC1LI83_9FUNG</name>
<organism evidence="1 2">
    <name type="scientific">Coemansia furcata</name>
    <dbReference type="NCBI Taxonomy" id="417177"/>
    <lineage>
        <taxon>Eukaryota</taxon>
        <taxon>Fungi</taxon>
        <taxon>Fungi incertae sedis</taxon>
        <taxon>Zoopagomycota</taxon>
        <taxon>Kickxellomycotina</taxon>
        <taxon>Kickxellomycetes</taxon>
        <taxon>Kickxellales</taxon>
        <taxon>Kickxellaceae</taxon>
        <taxon>Coemansia</taxon>
    </lineage>
</organism>
<reference evidence="1" key="1">
    <citation type="submission" date="2022-07" db="EMBL/GenBank/DDBJ databases">
        <title>Phylogenomic reconstructions and comparative analyses of Kickxellomycotina fungi.</title>
        <authorList>
            <person name="Reynolds N.K."/>
            <person name="Stajich J.E."/>
            <person name="Barry K."/>
            <person name="Grigoriev I.V."/>
            <person name="Crous P."/>
            <person name="Smith M.E."/>
        </authorList>
    </citation>
    <scope>NUCLEOTIDE SEQUENCE</scope>
    <source>
        <strain evidence="1">CBS 102833</strain>
    </source>
</reference>
<accession>A0ACC1LI83</accession>
<evidence type="ECO:0000313" key="2">
    <source>
        <dbReference type="Proteomes" id="UP001140096"/>
    </source>
</evidence>
<evidence type="ECO:0000313" key="1">
    <source>
        <dbReference type="EMBL" id="KAJ2810007.1"/>
    </source>
</evidence>
<sequence>MPGQRADELQDAAAEGARVAGGTHYQAEVREIVMGVHRNEIAAVAAHVCSRVGRPLHLLLSPHFLFLMVGCFDAELCQARARQQQVADVTEIHPTAIFAASADAQHFQKGRHLAYGVDVIAAEAVDDQ</sequence>
<protein>
    <submittedName>
        <fullName evidence="1">Uncharacterized protein</fullName>
    </submittedName>
</protein>
<gene>
    <name evidence="1" type="ORF">H4S07_002926</name>
</gene>
<dbReference type="EMBL" id="JANBUP010000830">
    <property type="protein sequence ID" value="KAJ2810007.1"/>
    <property type="molecule type" value="Genomic_DNA"/>
</dbReference>
<proteinExistence type="predicted"/>